<dbReference type="AlphaFoldDB" id="A0A7J7ERG9"/>
<feature type="region of interest" description="Disordered" evidence="1">
    <location>
        <begin position="1"/>
        <end position="26"/>
    </location>
</feature>
<name>A0A7J7ERG9_DICBM</name>
<evidence type="ECO:0000256" key="1">
    <source>
        <dbReference type="SAM" id="MobiDB-lite"/>
    </source>
</evidence>
<feature type="region of interest" description="Disordered" evidence="1">
    <location>
        <begin position="45"/>
        <end position="135"/>
    </location>
</feature>
<evidence type="ECO:0000313" key="2">
    <source>
        <dbReference type="EMBL" id="KAF5918164.1"/>
    </source>
</evidence>
<comment type="caution">
    <text evidence="2">The sequence shown here is derived from an EMBL/GenBank/DDBJ whole genome shotgun (WGS) entry which is preliminary data.</text>
</comment>
<reference evidence="2 3" key="1">
    <citation type="journal article" date="2020" name="Mol. Biol. Evol.">
        <title>Interspecific Gene Flow and the Evolution of Specialization in Black and White Rhinoceros.</title>
        <authorList>
            <person name="Moodley Y."/>
            <person name="Westbury M.V."/>
            <person name="Russo I.M."/>
            <person name="Gopalakrishnan S."/>
            <person name="Rakotoarivelo A."/>
            <person name="Olsen R.A."/>
            <person name="Prost S."/>
            <person name="Tunstall T."/>
            <person name="Ryder O.A."/>
            <person name="Dalen L."/>
            <person name="Bruford M.W."/>
        </authorList>
    </citation>
    <scope>NUCLEOTIDE SEQUENCE [LARGE SCALE GENOMIC DNA]</scope>
    <source>
        <strain evidence="2">SBR-YM</strain>
        <tissue evidence="2">Skin</tissue>
    </source>
</reference>
<protein>
    <submittedName>
        <fullName evidence="2">Uncharacterized protein</fullName>
    </submittedName>
</protein>
<dbReference type="EMBL" id="JACDTQ010002466">
    <property type="protein sequence ID" value="KAF5918164.1"/>
    <property type="molecule type" value="Genomic_DNA"/>
</dbReference>
<gene>
    <name evidence="2" type="ORF">HPG69_002805</name>
</gene>
<feature type="compositionally biased region" description="Low complexity" evidence="1">
    <location>
        <begin position="46"/>
        <end position="57"/>
    </location>
</feature>
<sequence length="217" mass="23906">MTETRSSRNYGLPKECAKSGCREHHKREKYRPYAHIDEMLKAIWATPPTTTGTNSTTRRGKARRRVSTMRYPLLRIGPLQPRPRAAQPWRLRSTQREGPRSRGGASSEREGSRRKDKKGSGAGAYGGRRGTRRAGGCRMVGCAKSEGRGGGSEGRGLHLRGSLGAALGGSRSLFLRSAEALSYLGGWASRPRREEQLEMALRGRGGRGRICGAERWD</sequence>
<accession>A0A7J7ERG9</accession>
<keyword evidence="3" id="KW-1185">Reference proteome</keyword>
<organism evidence="2 3">
    <name type="scientific">Diceros bicornis minor</name>
    <name type="common">South-central black rhinoceros</name>
    <dbReference type="NCBI Taxonomy" id="77932"/>
    <lineage>
        <taxon>Eukaryota</taxon>
        <taxon>Metazoa</taxon>
        <taxon>Chordata</taxon>
        <taxon>Craniata</taxon>
        <taxon>Vertebrata</taxon>
        <taxon>Euteleostomi</taxon>
        <taxon>Mammalia</taxon>
        <taxon>Eutheria</taxon>
        <taxon>Laurasiatheria</taxon>
        <taxon>Perissodactyla</taxon>
        <taxon>Rhinocerotidae</taxon>
        <taxon>Diceros</taxon>
    </lineage>
</organism>
<evidence type="ECO:0000313" key="3">
    <source>
        <dbReference type="Proteomes" id="UP000551758"/>
    </source>
</evidence>
<proteinExistence type="predicted"/>
<dbReference type="Proteomes" id="UP000551758">
    <property type="component" value="Unassembled WGS sequence"/>
</dbReference>
<feature type="compositionally biased region" description="Basic residues" evidence="1">
    <location>
        <begin position="58"/>
        <end position="67"/>
    </location>
</feature>